<comment type="caution">
    <text evidence="1">The sequence shown here is derived from an EMBL/GenBank/DDBJ whole genome shotgun (WGS) entry which is preliminary data.</text>
</comment>
<dbReference type="OrthoDB" id="8526851at2"/>
<dbReference type="InterPro" id="IPR010921">
    <property type="entry name" value="Trp_repressor/repl_initiator"/>
</dbReference>
<dbReference type="GO" id="GO:0043565">
    <property type="term" value="F:sequence-specific DNA binding"/>
    <property type="evidence" value="ECO:0007669"/>
    <property type="project" value="InterPro"/>
</dbReference>
<proteinExistence type="predicted"/>
<accession>A0A194ABT1</accession>
<dbReference type="EMBL" id="BDFE01000004">
    <property type="protein sequence ID" value="GAU07612.1"/>
    <property type="molecule type" value="Genomic_DNA"/>
</dbReference>
<sequence>MSQSRRCNIPKKRKEKVSFWSAAVEAWEKSGLTQQEFCRNQGLGISTFRYWKKELSASGHIKIQPQELIPVAISVAGPSSEQAKSSALISLNARGRYRIDIHEGFHSETLEQVLEVLERVP</sequence>
<dbReference type="SUPFAM" id="SSF48295">
    <property type="entry name" value="TrpR-like"/>
    <property type="match status" value="1"/>
</dbReference>
<dbReference type="RefSeq" id="WP_069857099.1">
    <property type="nucleotide sequence ID" value="NZ_BDFE01000004.1"/>
</dbReference>
<name>A0A194ABT1_9BACT</name>
<dbReference type="NCBIfam" id="NF047593">
    <property type="entry name" value="IS66_ISAeme5_TnpA"/>
    <property type="match status" value="1"/>
</dbReference>
<reference evidence="2" key="1">
    <citation type="submission" date="2016-06" db="EMBL/GenBank/DDBJ databases">
        <title>Draft genome sequence of Desulfoplanes formicivorans strain Pf12B.</title>
        <authorList>
            <person name="Watanabe M."/>
            <person name="Kojima H."/>
            <person name="Fukui M."/>
        </authorList>
    </citation>
    <scope>NUCLEOTIDE SEQUENCE [LARGE SCALE GENOMIC DNA]</scope>
    <source>
        <strain evidence="2">Pf12B</strain>
    </source>
</reference>
<evidence type="ECO:0000313" key="2">
    <source>
        <dbReference type="Proteomes" id="UP000095200"/>
    </source>
</evidence>
<organism evidence="1 2">
    <name type="scientific">Desulfoplanes formicivorans</name>
    <dbReference type="NCBI Taxonomy" id="1592317"/>
    <lineage>
        <taxon>Bacteria</taxon>
        <taxon>Pseudomonadati</taxon>
        <taxon>Thermodesulfobacteriota</taxon>
        <taxon>Desulfovibrionia</taxon>
        <taxon>Desulfovibrionales</taxon>
        <taxon>Desulfoplanaceae</taxon>
        <taxon>Desulfoplanes</taxon>
    </lineage>
</organism>
<evidence type="ECO:0000313" key="1">
    <source>
        <dbReference type="EMBL" id="GAU07612.1"/>
    </source>
</evidence>
<dbReference type="STRING" id="1592317.DPF_0302"/>
<keyword evidence="2" id="KW-1185">Reference proteome</keyword>
<protein>
    <recommendedName>
        <fullName evidence="3">Transposase</fullName>
    </recommendedName>
</protein>
<evidence type="ECO:0008006" key="3">
    <source>
        <dbReference type="Google" id="ProtNLM"/>
    </source>
</evidence>
<dbReference type="AlphaFoldDB" id="A0A194ABT1"/>
<gene>
    <name evidence="1" type="ORF">DPF_0302</name>
</gene>
<dbReference type="Proteomes" id="UP000095200">
    <property type="component" value="Unassembled WGS sequence"/>
</dbReference>